<evidence type="ECO:0000256" key="1">
    <source>
        <dbReference type="ARBA" id="ARBA00007712"/>
    </source>
</evidence>
<reference evidence="4" key="1">
    <citation type="submission" date="2025-05" db="UniProtKB">
        <authorList>
            <consortium name="RefSeq"/>
        </authorList>
    </citation>
    <scope>NUCLEOTIDE SEQUENCE [LARGE SCALE GENOMIC DNA]</scope>
</reference>
<dbReference type="SUPFAM" id="SSF52540">
    <property type="entry name" value="P-loop containing nucleoside triphosphate hydrolases"/>
    <property type="match status" value="1"/>
</dbReference>
<evidence type="ECO:0000256" key="3">
    <source>
        <dbReference type="SAM" id="MobiDB-lite"/>
    </source>
</evidence>
<sequence length="493" mass="56228">MEADYDDDYKGVRVDNRRGERGRGGGGRKDRKPRERIRRERDTRIFKDRQENIENPLVLSNQKMPIILAKKGADIQASKDTTVLTIQRRDESHTSGVKNLSNDMNSSLLYQKHTTSRTDRTPDLLSPATPIQPPPPVTYVDHNISIGLAALNLPVEINATESVNLIDNSFQWSDRAIEMLLDQNDFVVVGCVGLQGSGKSTLLSMLTGQQIVQKSRLVFRPQKATDLEKCIHRTVGVDIFVTQERLILLDTQPLLSPSMLDQYLRFDRKVPAEYATAEICLEVQALQLLTFLFTVCHVVLVVQDYIIDFNLLNLLKTAEMLKPSTVSHSNQDGSSSGSEEVNEFIPHIVFVQTCCDERSFEVEVVKSLCEILSTVFQTSNLRTRGCATIIRSPLMSYMHSKQLFSYQDFNLFLLPEFALSQEETDVIPLSKYRGHPNINTLIKVFRQQLLSIPREMFTHHLLSERNWFHYAARTWEAVKKSNLISEYHRLLSS</sequence>
<protein>
    <submittedName>
        <fullName evidence="5">Nonsense-mediated mRNA decay factor SMG9 isoform X2</fullName>
    </submittedName>
</protein>
<evidence type="ECO:0000313" key="5">
    <source>
        <dbReference type="RefSeq" id="XP_065644155.1"/>
    </source>
</evidence>
<dbReference type="Gene3D" id="3.40.50.300">
    <property type="entry name" value="P-loop containing nucleotide triphosphate hydrolases"/>
    <property type="match status" value="1"/>
</dbReference>
<dbReference type="PANTHER" id="PTHR14270">
    <property type="entry name" value="NONSENSE-MEDIATED MRNA DECAY FACTOR SMG9"/>
    <property type="match status" value="1"/>
</dbReference>
<comment type="similarity">
    <text evidence="1">Belongs to the SMG9 family.</text>
</comment>
<feature type="region of interest" description="Disordered" evidence="3">
    <location>
        <begin position="1"/>
        <end position="42"/>
    </location>
</feature>
<dbReference type="GeneID" id="101235873"/>
<accession>A0ABM4B5N8</accession>
<dbReference type="RefSeq" id="XP_065644155.1">
    <property type="nucleotide sequence ID" value="XM_065788083.1"/>
</dbReference>
<proteinExistence type="inferred from homology"/>
<feature type="compositionally biased region" description="Basic and acidic residues" evidence="3">
    <location>
        <begin position="8"/>
        <end position="23"/>
    </location>
</feature>
<keyword evidence="2" id="KW-0866">Nonsense-mediated mRNA decay</keyword>
<gene>
    <name evidence="5" type="primary">LOC101235873</name>
</gene>
<reference evidence="5" key="2">
    <citation type="submission" date="2025-08" db="UniProtKB">
        <authorList>
            <consortium name="RefSeq"/>
        </authorList>
    </citation>
    <scope>IDENTIFICATION</scope>
</reference>
<evidence type="ECO:0000256" key="2">
    <source>
        <dbReference type="ARBA" id="ARBA00023161"/>
    </source>
</evidence>
<dbReference type="Proteomes" id="UP001652625">
    <property type="component" value="Chromosome 01"/>
</dbReference>
<evidence type="ECO:0000313" key="4">
    <source>
        <dbReference type="Proteomes" id="UP001652625"/>
    </source>
</evidence>
<keyword evidence="4" id="KW-1185">Reference proteome</keyword>
<feature type="region of interest" description="Disordered" evidence="3">
    <location>
        <begin position="116"/>
        <end position="136"/>
    </location>
</feature>
<dbReference type="InterPro" id="IPR039177">
    <property type="entry name" value="SMG9"/>
</dbReference>
<dbReference type="PANTHER" id="PTHR14270:SF0">
    <property type="entry name" value="NONSENSE-MEDIATED MRNA DECAY FACTOR SMG9"/>
    <property type="match status" value="1"/>
</dbReference>
<dbReference type="InterPro" id="IPR027417">
    <property type="entry name" value="P-loop_NTPase"/>
</dbReference>
<organism evidence="4 5">
    <name type="scientific">Hydra vulgaris</name>
    <name type="common">Hydra</name>
    <name type="synonym">Hydra attenuata</name>
    <dbReference type="NCBI Taxonomy" id="6087"/>
    <lineage>
        <taxon>Eukaryota</taxon>
        <taxon>Metazoa</taxon>
        <taxon>Cnidaria</taxon>
        <taxon>Hydrozoa</taxon>
        <taxon>Hydroidolina</taxon>
        <taxon>Anthoathecata</taxon>
        <taxon>Aplanulata</taxon>
        <taxon>Hydridae</taxon>
        <taxon>Hydra</taxon>
    </lineage>
</organism>
<name>A0ABM4B5N8_HYDVU</name>